<organism evidence="1 2">
    <name type="scientific">Vaccinium darrowii</name>
    <dbReference type="NCBI Taxonomy" id="229202"/>
    <lineage>
        <taxon>Eukaryota</taxon>
        <taxon>Viridiplantae</taxon>
        <taxon>Streptophyta</taxon>
        <taxon>Embryophyta</taxon>
        <taxon>Tracheophyta</taxon>
        <taxon>Spermatophyta</taxon>
        <taxon>Magnoliopsida</taxon>
        <taxon>eudicotyledons</taxon>
        <taxon>Gunneridae</taxon>
        <taxon>Pentapetalae</taxon>
        <taxon>asterids</taxon>
        <taxon>Ericales</taxon>
        <taxon>Ericaceae</taxon>
        <taxon>Vaccinioideae</taxon>
        <taxon>Vaccinieae</taxon>
        <taxon>Vaccinium</taxon>
    </lineage>
</organism>
<protein>
    <submittedName>
        <fullName evidence="1">Uncharacterized protein</fullName>
    </submittedName>
</protein>
<evidence type="ECO:0000313" key="2">
    <source>
        <dbReference type="Proteomes" id="UP000828048"/>
    </source>
</evidence>
<name>A0ACB7YGC0_9ERIC</name>
<comment type="caution">
    <text evidence="1">The sequence shown here is derived from an EMBL/GenBank/DDBJ whole genome shotgun (WGS) entry which is preliminary data.</text>
</comment>
<sequence length="456" mass="50600">MSMVIAGDDCGGYGGTEHGSDTIFSSSQKASFIINLAQKKENAKSYSNHNTVIKVNGMIFEPMNSELKRVWVPGPVIIGAGPSGLAAAACLKKMEVPFLIIERENCLASLWKLKTYDRLKLHLPKKICKLPHFPFPKEFPSYVEKQQFISYLEAYAEHFSIEPLFGQEVERAKYDITMGLWQVQTNESEFVCRWLIVATGENAEPVLPQIDGLTDFRGKILHTSEYKNGADFKGSKVLVVGCGNSGMEVGLDLCNNGAQVSVVVRDKLHMLPREVLGQSTFALSLWLLKWFPVRLVDRFLLLCSRLILGDTCQMGIERPEIGPLELKNVAGKTPVLDVGTISEIKSGRIKIVDGIKRFTSRGVEFVDGRSDEFESIILATGYRSNVASWLMEGNFFNREDGNPKKPFPDNWKGKNGVYSVGFSGLGLLGASIDAQRVAEDIASQWNSELKHLRLGV</sequence>
<reference evidence="1 2" key="1">
    <citation type="journal article" date="2021" name="Hortic Res">
        <title>High-quality reference genome and annotation aids understanding of berry development for evergreen blueberry (Vaccinium darrowii).</title>
        <authorList>
            <person name="Yu J."/>
            <person name="Hulse-Kemp A.M."/>
            <person name="Babiker E."/>
            <person name="Staton M."/>
        </authorList>
    </citation>
    <scope>NUCLEOTIDE SEQUENCE [LARGE SCALE GENOMIC DNA]</scope>
    <source>
        <strain evidence="2">cv. NJ 8807/NJ 8810</strain>
        <tissue evidence="1">Young leaf</tissue>
    </source>
</reference>
<accession>A0ACB7YGC0</accession>
<keyword evidence="2" id="KW-1185">Reference proteome</keyword>
<proteinExistence type="predicted"/>
<gene>
    <name evidence="1" type="ORF">Vadar_024965</name>
</gene>
<evidence type="ECO:0000313" key="1">
    <source>
        <dbReference type="EMBL" id="KAH7852451.1"/>
    </source>
</evidence>
<dbReference type="EMBL" id="CM037158">
    <property type="protein sequence ID" value="KAH7852451.1"/>
    <property type="molecule type" value="Genomic_DNA"/>
</dbReference>
<dbReference type="Proteomes" id="UP000828048">
    <property type="component" value="Chromosome 8"/>
</dbReference>